<evidence type="ECO:0000313" key="3">
    <source>
        <dbReference type="Proteomes" id="UP000310158"/>
    </source>
</evidence>
<feature type="compositionally biased region" description="Basic and acidic residues" evidence="1">
    <location>
        <begin position="198"/>
        <end position="213"/>
    </location>
</feature>
<comment type="caution">
    <text evidence="2">The sequence shown here is derived from an EMBL/GenBank/DDBJ whole genome shotgun (WGS) entry which is preliminary data.</text>
</comment>
<organism evidence="2 3">
    <name type="scientific">Bondarzewia mesenterica</name>
    <dbReference type="NCBI Taxonomy" id="1095465"/>
    <lineage>
        <taxon>Eukaryota</taxon>
        <taxon>Fungi</taxon>
        <taxon>Dikarya</taxon>
        <taxon>Basidiomycota</taxon>
        <taxon>Agaricomycotina</taxon>
        <taxon>Agaricomycetes</taxon>
        <taxon>Russulales</taxon>
        <taxon>Bondarzewiaceae</taxon>
        <taxon>Bondarzewia</taxon>
    </lineage>
</organism>
<dbReference type="EMBL" id="SGPL01000098">
    <property type="protein sequence ID" value="THH17746.1"/>
    <property type="molecule type" value="Genomic_DNA"/>
</dbReference>
<sequence>MSIFSSNPSTQLALSCHQQPLTITKYTMMPFDEHFDRPSNPRWKTARPMHTLEPVSPLASYQKHDTVGTHLSTTLEYEDPFHNALGPETWGIFYFPTASSPMLSPRPLDVVLPLPSSSTDSAPPSSSRSKLPASMSGTSSSDKNGSMAPSKRKRKQGVNEGGRGKRRRVESDRQSEYSSGMPRSWANSEAPRLTTSKSEVHEKKDDLHPDTHPTHANGRRTGPSKRRPPSTEKPRSPCLVHGCTATFNRTRDAERHVLTTDIHQTLRESAEWPVFKARLTAALSSLGLIWCEICHRGIRRDTLENHQTSQRHVEIVRALIRKVSEVRDDDGFQWQIGEEGEGDAISFPCSFPEATDDVARSCFSTLDAT</sequence>
<name>A0A4S4LYI0_9AGAM</name>
<gene>
    <name evidence="2" type="ORF">EW146_g3115</name>
</gene>
<dbReference type="AlphaFoldDB" id="A0A4S4LYI0"/>
<feature type="region of interest" description="Disordered" evidence="1">
    <location>
        <begin position="114"/>
        <end position="239"/>
    </location>
</feature>
<evidence type="ECO:0000313" key="2">
    <source>
        <dbReference type="EMBL" id="THH17746.1"/>
    </source>
</evidence>
<feature type="compositionally biased region" description="Low complexity" evidence="1">
    <location>
        <begin position="114"/>
        <end position="136"/>
    </location>
</feature>
<dbReference type="Proteomes" id="UP000310158">
    <property type="component" value="Unassembled WGS sequence"/>
</dbReference>
<proteinExistence type="predicted"/>
<accession>A0A4S4LYI0</accession>
<evidence type="ECO:0000256" key="1">
    <source>
        <dbReference type="SAM" id="MobiDB-lite"/>
    </source>
</evidence>
<protein>
    <submittedName>
        <fullName evidence="2">Uncharacterized protein</fullName>
    </submittedName>
</protein>
<keyword evidence="3" id="KW-1185">Reference proteome</keyword>
<reference evidence="2 3" key="1">
    <citation type="submission" date="2019-02" db="EMBL/GenBank/DDBJ databases">
        <title>Genome sequencing of the rare red list fungi Bondarzewia mesenterica.</title>
        <authorList>
            <person name="Buettner E."/>
            <person name="Kellner H."/>
        </authorList>
    </citation>
    <scope>NUCLEOTIDE SEQUENCE [LARGE SCALE GENOMIC DNA]</scope>
    <source>
        <strain evidence="2 3">DSM 108281</strain>
    </source>
</reference>